<organism evidence="1 2">
    <name type="scientific">Sphaerodactylus townsendi</name>
    <dbReference type="NCBI Taxonomy" id="933632"/>
    <lineage>
        <taxon>Eukaryota</taxon>
        <taxon>Metazoa</taxon>
        <taxon>Chordata</taxon>
        <taxon>Craniata</taxon>
        <taxon>Vertebrata</taxon>
        <taxon>Euteleostomi</taxon>
        <taxon>Lepidosauria</taxon>
        <taxon>Squamata</taxon>
        <taxon>Bifurcata</taxon>
        <taxon>Gekkota</taxon>
        <taxon>Sphaerodactylidae</taxon>
        <taxon>Sphaerodactylus</taxon>
    </lineage>
</organism>
<accession>A0ACB8FSE5</accession>
<reference evidence="1" key="1">
    <citation type="submission" date="2021-08" db="EMBL/GenBank/DDBJ databases">
        <title>The first chromosome-level gecko genome reveals the dynamic sex chromosomes of Neotropical dwarf geckos (Sphaerodactylidae: Sphaerodactylus).</title>
        <authorList>
            <person name="Pinto B.J."/>
            <person name="Keating S.E."/>
            <person name="Gamble T."/>
        </authorList>
    </citation>
    <scope>NUCLEOTIDE SEQUENCE</scope>
    <source>
        <strain evidence="1">TG3544</strain>
    </source>
</reference>
<evidence type="ECO:0000313" key="1">
    <source>
        <dbReference type="EMBL" id="KAH8008091.1"/>
    </source>
</evidence>
<proteinExistence type="predicted"/>
<gene>
    <name evidence="1" type="ORF">K3G42_027840</name>
</gene>
<dbReference type="EMBL" id="CM037619">
    <property type="protein sequence ID" value="KAH8008091.1"/>
    <property type="molecule type" value="Genomic_DNA"/>
</dbReference>
<evidence type="ECO:0000313" key="2">
    <source>
        <dbReference type="Proteomes" id="UP000827872"/>
    </source>
</evidence>
<dbReference type="Proteomes" id="UP000827872">
    <property type="component" value="Linkage Group LG06"/>
</dbReference>
<name>A0ACB8FSE5_9SAUR</name>
<protein>
    <submittedName>
        <fullName evidence="1">Uncharacterized protein</fullName>
    </submittedName>
</protein>
<keyword evidence="2" id="KW-1185">Reference proteome</keyword>
<comment type="caution">
    <text evidence="1">The sequence shown here is derived from an EMBL/GenBank/DDBJ whole genome shotgun (WGS) entry which is preliminary data.</text>
</comment>
<sequence>MLLELGAHGISQAQPSMGESLVRHLNLHGWGGTDIPLFLLPHSSLACAKGPAKTPLGIHRLLFPAFACKLASKRLSLTSSLCVSRNKTLALLHCTTPLPMSTEKRVKQESRFAPLAG</sequence>